<dbReference type="AlphaFoldDB" id="A0AA41QSX8"/>
<dbReference type="InterPro" id="IPR023465">
    <property type="entry name" value="Riboflavin_kinase_dom_sf"/>
</dbReference>
<dbReference type="PIRSF" id="PIRSF004491">
    <property type="entry name" value="FAD_Synth"/>
    <property type="match status" value="1"/>
</dbReference>
<evidence type="ECO:0000256" key="14">
    <source>
        <dbReference type="ARBA" id="ARBA00049494"/>
    </source>
</evidence>
<sequence length="325" mass="34731">MKVLSGIGSLPLEAGTRGSAVTIGKFDGVHAGHRAVIGRLNDIAEAQGLTAVIVTFDRHPLALLAPEKCPPFLISAEQKLRLLAETGVDATLVLEFTQELASLPPEVFVETVLVNGLHARHVLVGEDFRFGANGAGDIALLTELGKRFGFVVDLIEDVKPDRVRRVSSTWIRELLASGDVRAAGELLGHTPTVRGEVVHGAARGRELGFPTANISEESEGLIPADGVYAGWLTDGATRYPAAISVGNNPTFHGVAQKQVEAYVLDREIDLYGHVVEVSFVDRIRGMVAFTGIDPLIVQMRADVDQIRTLLADSTMHSGQSGPPRA</sequence>
<accession>A0AA41QSX8</accession>
<dbReference type="Gene3D" id="2.40.30.30">
    <property type="entry name" value="Riboflavin kinase-like"/>
    <property type="match status" value="1"/>
</dbReference>
<feature type="domain" description="Riboflavin kinase" evidence="16">
    <location>
        <begin position="186"/>
        <end position="311"/>
    </location>
</feature>
<evidence type="ECO:0000256" key="4">
    <source>
        <dbReference type="ARBA" id="ARBA00022630"/>
    </source>
</evidence>
<evidence type="ECO:0000256" key="11">
    <source>
        <dbReference type="ARBA" id="ARBA00022840"/>
    </source>
</evidence>
<organism evidence="17 18">
    <name type="scientific">Cryobacterium zhongshanensis</name>
    <dbReference type="NCBI Taxonomy" id="2928153"/>
    <lineage>
        <taxon>Bacteria</taxon>
        <taxon>Bacillati</taxon>
        <taxon>Actinomycetota</taxon>
        <taxon>Actinomycetes</taxon>
        <taxon>Micrococcales</taxon>
        <taxon>Microbacteriaceae</taxon>
        <taxon>Cryobacterium</taxon>
    </lineage>
</organism>
<proteinExistence type="inferred from homology"/>
<dbReference type="PANTHER" id="PTHR22749:SF6">
    <property type="entry name" value="RIBOFLAVIN KINASE"/>
    <property type="match status" value="1"/>
</dbReference>
<comment type="pathway">
    <text evidence="3 15">Cofactor biosynthesis; FMN biosynthesis; FMN from riboflavin (ATP route): step 1/1.</text>
</comment>
<comment type="function">
    <text evidence="1">Catalyzes the phosphorylation of riboflavin to FMN followed by the adenylation of FMN to FAD.</text>
</comment>
<dbReference type="CDD" id="cd02064">
    <property type="entry name" value="FAD_synthetase_N"/>
    <property type="match status" value="1"/>
</dbReference>
<dbReference type="InterPro" id="IPR002606">
    <property type="entry name" value="Riboflavin_kinase_bac"/>
</dbReference>
<dbReference type="NCBIfam" id="NF004160">
    <property type="entry name" value="PRK05627.1-3"/>
    <property type="match status" value="1"/>
</dbReference>
<keyword evidence="8 15" id="KW-0547">Nucleotide-binding</keyword>
<dbReference type="EC" id="2.7.7.2" evidence="15"/>
<dbReference type="GO" id="GO:0008531">
    <property type="term" value="F:riboflavin kinase activity"/>
    <property type="evidence" value="ECO:0007669"/>
    <property type="project" value="UniProtKB-UniRule"/>
</dbReference>
<comment type="caution">
    <text evidence="17">The sequence shown here is derived from an EMBL/GenBank/DDBJ whole genome shotgun (WGS) entry which is preliminary data.</text>
</comment>
<comment type="similarity">
    <text evidence="15">Belongs to the ribF family.</text>
</comment>
<dbReference type="SUPFAM" id="SSF52374">
    <property type="entry name" value="Nucleotidylyl transferase"/>
    <property type="match status" value="1"/>
</dbReference>
<evidence type="ECO:0000256" key="13">
    <source>
        <dbReference type="ARBA" id="ARBA00047880"/>
    </source>
</evidence>
<keyword evidence="18" id="KW-1185">Reference proteome</keyword>
<comment type="pathway">
    <text evidence="2 15">Cofactor biosynthesis; FAD biosynthesis; FAD from FMN: step 1/1.</text>
</comment>
<dbReference type="EMBL" id="JALGAR010000001">
    <property type="protein sequence ID" value="MCI4657071.1"/>
    <property type="molecule type" value="Genomic_DNA"/>
</dbReference>
<dbReference type="PANTHER" id="PTHR22749">
    <property type="entry name" value="RIBOFLAVIN KINASE/FMN ADENYLYLTRANSFERASE"/>
    <property type="match status" value="1"/>
</dbReference>
<evidence type="ECO:0000256" key="9">
    <source>
        <dbReference type="ARBA" id="ARBA00022777"/>
    </source>
</evidence>
<evidence type="ECO:0000256" key="5">
    <source>
        <dbReference type="ARBA" id="ARBA00022643"/>
    </source>
</evidence>
<evidence type="ECO:0000256" key="12">
    <source>
        <dbReference type="ARBA" id="ARBA00023268"/>
    </source>
</evidence>
<evidence type="ECO:0000256" key="2">
    <source>
        <dbReference type="ARBA" id="ARBA00004726"/>
    </source>
</evidence>
<evidence type="ECO:0000256" key="6">
    <source>
        <dbReference type="ARBA" id="ARBA00022679"/>
    </source>
</evidence>
<dbReference type="GO" id="GO:0009398">
    <property type="term" value="P:FMN biosynthetic process"/>
    <property type="evidence" value="ECO:0007669"/>
    <property type="project" value="UniProtKB-UniRule"/>
</dbReference>
<dbReference type="InterPro" id="IPR015864">
    <property type="entry name" value="FAD_synthase"/>
</dbReference>
<dbReference type="SMART" id="SM00904">
    <property type="entry name" value="Flavokinase"/>
    <property type="match status" value="1"/>
</dbReference>
<evidence type="ECO:0000256" key="8">
    <source>
        <dbReference type="ARBA" id="ARBA00022741"/>
    </source>
</evidence>
<keyword evidence="10 15" id="KW-0274">FAD</keyword>
<keyword evidence="11 15" id="KW-0067">ATP-binding</keyword>
<dbReference type="InterPro" id="IPR015865">
    <property type="entry name" value="Riboflavin_kinase_bac/euk"/>
</dbReference>
<dbReference type="FunFam" id="2.40.30.30:FF:000003">
    <property type="entry name" value="Riboflavin biosynthesis protein"/>
    <property type="match status" value="1"/>
</dbReference>
<evidence type="ECO:0000256" key="7">
    <source>
        <dbReference type="ARBA" id="ARBA00022695"/>
    </source>
</evidence>
<dbReference type="Proteomes" id="UP001165341">
    <property type="component" value="Unassembled WGS sequence"/>
</dbReference>
<keyword evidence="4 15" id="KW-0285">Flavoprotein</keyword>
<reference evidence="17" key="1">
    <citation type="submission" date="2022-03" db="EMBL/GenBank/DDBJ databases">
        <title>Cryobacterium sp. nov. strain ZS14-85, isolated from Antarctic soil.</title>
        <authorList>
            <person name="Li J."/>
            <person name="Niu G."/>
        </authorList>
    </citation>
    <scope>NUCLEOTIDE SEQUENCE</scope>
    <source>
        <strain evidence="17">ZS14-85</strain>
    </source>
</reference>
<name>A0AA41QSX8_9MICO</name>
<dbReference type="GO" id="GO:0009231">
    <property type="term" value="P:riboflavin biosynthetic process"/>
    <property type="evidence" value="ECO:0007669"/>
    <property type="project" value="InterPro"/>
</dbReference>
<dbReference type="GO" id="GO:0003919">
    <property type="term" value="F:FMN adenylyltransferase activity"/>
    <property type="evidence" value="ECO:0007669"/>
    <property type="project" value="UniProtKB-UniRule"/>
</dbReference>
<dbReference type="Pfam" id="PF06574">
    <property type="entry name" value="FAD_syn"/>
    <property type="match status" value="1"/>
</dbReference>
<dbReference type="InterPro" id="IPR014729">
    <property type="entry name" value="Rossmann-like_a/b/a_fold"/>
</dbReference>
<dbReference type="Pfam" id="PF01687">
    <property type="entry name" value="Flavokinase"/>
    <property type="match status" value="1"/>
</dbReference>
<comment type="catalytic activity">
    <reaction evidence="14 15">
        <text>FMN + ATP + H(+) = FAD + diphosphate</text>
        <dbReference type="Rhea" id="RHEA:17237"/>
        <dbReference type="ChEBI" id="CHEBI:15378"/>
        <dbReference type="ChEBI" id="CHEBI:30616"/>
        <dbReference type="ChEBI" id="CHEBI:33019"/>
        <dbReference type="ChEBI" id="CHEBI:57692"/>
        <dbReference type="ChEBI" id="CHEBI:58210"/>
        <dbReference type="EC" id="2.7.7.2"/>
    </reaction>
</comment>
<evidence type="ECO:0000256" key="15">
    <source>
        <dbReference type="PIRNR" id="PIRNR004491"/>
    </source>
</evidence>
<keyword evidence="7 15" id="KW-0548">Nucleotidyltransferase</keyword>
<dbReference type="EC" id="2.7.1.26" evidence="15"/>
<dbReference type="SUPFAM" id="SSF82114">
    <property type="entry name" value="Riboflavin kinase-like"/>
    <property type="match status" value="1"/>
</dbReference>
<keyword evidence="12" id="KW-0511">Multifunctional enzyme</keyword>
<dbReference type="GO" id="GO:0006747">
    <property type="term" value="P:FAD biosynthetic process"/>
    <property type="evidence" value="ECO:0007669"/>
    <property type="project" value="UniProtKB-UniRule"/>
</dbReference>
<evidence type="ECO:0000256" key="10">
    <source>
        <dbReference type="ARBA" id="ARBA00022827"/>
    </source>
</evidence>
<evidence type="ECO:0000313" key="18">
    <source>
        <dbReference type="Proteomes" id="UP001165341"/>
    </source>
</evidence>
<evidence type="ECO:0000313" key="17">
    <source>
        <dbReference type="EMBL" id="MCI4657071.1"/>
    </source>
</evidence>
<keyword evidence="5 15" id="KW-0288">FMN</keyword>
<evidence type="ECO:0000259" key="16">
    <source>
        <dbReference type="SMART" id="SM00904"/>
    </source>
</evidence>
<gene>
    <name evidence="17" type="ORF">MQH31_04485</name>
</gene>
<dbReference type="RefSeq" id="WP_243011080.1">
    <property type="nucleotide sequence ID" value="NZ_JALGAR010000001.1"/>
</dbReference>
<dbReference type="InterPro" id="IPR023468">
    <property type="entry name" value="Riboflavin_kinase"/>
</dbReference>
<keyword evidence="6 15" id="KW-0808">Transferase</keyword>
<evidence type="ECO:0000256" key="3">
    <source>
        <dbReference type="ARBA" id="ARBA00005201"/>
    </source>
</evidence>
<protein>
    <recommendedName>
        <fullName evidence="15">Riboflavin biosynthesis protein</fullName>
    </recommendedName>
    <domain>
        <recommendedName>
            <fullName evidence="15">Riboflavin kinase</fullName>
            <ecNumber evidence="15">2.7.1.26</ecNumber>
        </recommendedName>
        <alternativeName>
            <fullName evidence="15">Flavokinase</fullName>
        </alternativeName>
    </domain>
    <domain>
        <recommendedName>
            <fullName evidence="15">FMN adenylyltransferase</fullName>
            <ecNumber evidence="15">2.7.7.2</ecNumber>
        </recommendedName>
        <alternativeName>
            <fullName evidence="15">FAD pyrophosphorylase</fullName>
        </alternativeName>
        <alternativeName>
            <fullName evidence="15">FAD synthase</fullName>
        </alternativeName>
    </domain>
</protein>
<comment type="catalytic activity">
    <reaction evidence="13 15">
        <text>riboflavin + ATP = FMN + ADP + H(+)</text>
        <dbReference type="Rhea" id="RHEA:14357"/>
        <dbReference type="ChEBI" id="CHEBI:15378"/>
        <dbReference type="ChEBI" id="CHEBI:30616"/>
        <dbReference type="ChEBI" id="CHEBI:57986"/>
        <dbReference type="ChEBI" id="CHEBI:58210"/>
        <dbReference type="ChEBI" id="CHEBI:456216"/>
        <dbReference type="EC" id="2.7.1.26"/>
    </reaction>
</comment>
<dbReference type="GO" id="GO:0005524">
    <property type="term" value="F:ATP binding"/>
    <property type="evidence" value="ECO:0007669"/>
    <property type="project" value="UniProtKB-UniRule"/>
</dbReference>
<dbReference type="NCBIfam" id="TIGR00083">
    <property type="entry name" value="ribF"/>
    <property type="match status" value="1"/>
</dbReference>
<keyword evidence="9 15" id="KW-0418">Kinase</keyword>
<dbReference type="FunFam" id="3.40.50.620:FF:000021">
    <property type="entry name" value="Riboflavin biosynthesis protein"/>
    <property type="match status" value="1"/>
</dbReference>
<dbReference type="Gene3D" id="3.40.50.620">
    <property type="entry name" value="HUPs"/>
    <property type="match status" value="1"/>
</dbReference>
<evidence type="ECO:0000256" key="1">
    <source>
        <dbReference type="ARBA" id="ARBA00002121"/>
    </source>
</evidence>